<evidence type="ECO:0000313" key="1">
    <source>
        <dbReference type="EMBL" id="GAU19249.1"/>
    </source>
</evidence>
<dbReference type="OrthoDB" id="1433682at2759"/>
<proteinExistence type="predicted"/>
<accession>A0A2Z6LMF1</accession>
<keyword evidence="2" id="KW-1185">Reference proteome</keyword>
<dbReference type="AlphaFoldDB" id="A0A2Z6LMF1"/>
<reference evidence="2" key="1">
    <citation type="journal article" date="2017" name="Front. Plant Sci.">
        <title>Climate Clever Clovers: New Paradigm to Reduce the Environmental Footprint of Ruminants by Breeding Low Methanogenic Forages Utilizing Haplotype Variation.</title>
        <authorList>
            <person name="Kaur P."/>
            <person name="Appels R."/>
            <person name="Bayer P.E."/>
            <person name="Keeble-Gagnere G."/>
            <person name="Wang J."/>
            <person name="Hirakawa H."/>
            <person name="Shirasawa K."/>
            <person name="Vercoe P."/>
            <person name="Stefanova K."/>
            <person name="Durmic Z."/>
            <person name="Nichols P."/>
            <person name="Revell C."/>
            <person name="Isobe S.N."/>
            <person name="Edwards D."/>
            <person name="Erskine W."/>
        </authorList>
    </citation>
    <scope>NUCLEOTIDE SEQUENCE [LARGE SCALE GENOMIC DNA]</scope>
    <source>
        <strain evidence="2">cv. Daliak</strain>
    </source>
</reference>
<sequence>MILRPIVPQLGNLPATKLFVWPGASLWALGKQSHLVDIWELAKNSTKEGLSGKEAIRQHRKSGTLFTALYLKQCAVLLLQAYAGSESPKTLLPFPVSLTRLKGEAERTGHSLMSGSFKFKKRSFSEASPIDKKKTVKQTCPAFIPIPSRDLSKKFQLKIQLTFLFSSYSASSSSRIGAFPLSFDETEVLRAPRVPLFRLLSLFRGAVPPVEKAGPIPASETREKITAARSKILDLTGYAFVWYSKLFSNLYRFATVWLDTMHWQPPHVRMGMKIDLVSSNFQASNCLVYEGLDEVLRIESRKGFVRQQCEIALRSFS</sequence>
<gene>
    <name evidence="1" type="ORF">TSUD_199300</name>
</gene>
<evidence type="ECO:0000313" key="2">
    <source>
        <dbReference type="Proteomes" id="UP000242715"/>
    </source>
</evidence>
<organism evidence="1 2">
    <name type="scientific">Trifolium subterraneum</name>
    <name type="common">Subterranean clover</name>
    <dbReference type="NCBI Taxonomy" id="3900"/>
    <lineage>
        <taxon>Eukaryota</taxon>
        <taxon>Viridiplantae</taxon>
        <taxon>Streptophyta</taxon>
        <taxon>Embryophyta</taxon>
        <taxon>Tracheophyta</taxon>
        <taxon>Spermatophyta</taxon>
        <taxon>Magnoliopsida</taxon>
        <taxon>eudicotyledons</taxon>
        <taxon>Gunneridae</taxon>
        <taxon>Pentapetalae</taxon>
        <taxon>rosids</taxon>
        <taxon>fabids</taxon>
        <taxon>Fabales</taxon>
        <taxon>Fabaceae</taxon>
        <taxon>Papilionoideae</taxon>
        <taxon>50 kb inversion clade</taxon>
        <taxon>NPAAA clade</taxon>
        <taxon>Hologalegina</taxon>
        <taxon>IRL clade</taxon>
        <taxon>Trifolieae</taxon>
        <taxon>Trifolium</taxon>
    </lineage>
</organism>
<dbReference type="Proteomes" id="UP000242715">
    <property type="component" value="Unassembled WGS sequence"/>
</dbReference>
<name>A0A2Z6LMF1_TRISU</name>
<protein>
    <submittedName>
        <fullName evidence="1">Uncharacterized protein</fullName>
    </submittedName>
</protein>
<dbReference type="EMBL" id="DF973196">
    <property type="protein sequence ID" value="GAU19249.1"/>
    <property type="molecule type" value="Genomic_DNA"/>
</dbReference>